<evidence type="ECO:0000313" key="5">
    <source>
        <dbReference type="Proteomes" id="UP000782519"/>
    </source>
</evidence>
<reference evidence="4" key="1">
    <citation type="submission" date="2020-07" db="EMBL/GenBank/DDBJ databases">
        <title>Huge and variable diversity of episymbiotic CPR bacteria and DPANN archaea in groundwater ecosystems.</title>
        <authorList>
            <person name="He C.Y."/>
            <person name="Keren R."/>
            <person name="Whittaker M."/>
            <person name="Farag I.F."/>
            <person name="Doudna J."/>
            <person name="Cate J.H.D."/>
            <person name="Banfield J.F."/>
        </authorList>
    </citation>
    <scope>NUCLEOTIDE SEQUENCE</scope>
    <source>
        <strain evidence="4">NC_groundwater_1818_Pr3_B-0.1um_66_35</strain>
    </source>
</reference>
<dbReference type="SUPFAM" id="SSF103025">
    <property type="entry name" value="Folate-binding domain"/>
    <property type="match status" value="1"/>
</dbReference>
<dbReference type="AlphaFoldDB" id="A0A933S2U8"/>
<evidence type="ECO:0000259" key="2">
    <source>
        <dbReference type="Pfam" id="PF01571"/>
    </source>
</evidence>
<proteinExistence type="predicted"/>
<accession>A0A933S2U8</accession>
<dbReference type="NCBIfam" id="TIGR03317">
    <property type="entry name" value="ygfZ_signature"/>
    <property type="match status" value="1"/>
</dbReference>
<evidence type="ECO:0000256" key="1">
    <source>
        <dbReference type="ARBA" id="ARBA00022946"/>
    </source>
</evidence>
<dbReference type="Pfam" id="PF25455">
    <property type="entry name" value="Beta-barrel_CAF17_C"/>
    <property type="match status" value="1"/>
</dbReference>
<dbReference type="Pfam" id="PF01571">
    <property type="entry name" value="GCV_T"/>
    <property type="match status" value="1"/>
</dbReference>
<keyword evidence="1" id="KW-0809">Transit peptide</keyword>
<dbReference type="PANTHER" id="PTHR22602">
    <property type="entry name" value="TRANSFERASE CAF17, MITOCHONDRIAL-RELATED"/>
    <property type="match status" value="1"/>
</dbReference>
<organism evidence="4 5">
    <name type="scientific">Rhodopseudomonas palustris</name>
    <dbReference type="NCBI Taxonomy" id="1076"/>
    <lineage>
        <taxon>Bacteria</taxon>
        <taxon>Pseudomonadati</taxon>
        <taxon>Pseudomonadota</taxon>
        <taxon>Alphaproteobacteria</taxon>
        <taxon>Hyphomicrobiales</taxon>
        <taxon>Nitrobacteraceae</taxon>
        <taxon>Rhodopseudomonas</taxon>
    </lineage>
</organism>
<dbReference type="Proteomes" id="UP000782519">
    <property type="component" value="Unassembled WGS sequence"/>
</dbReference>
<name>A0A933S2U8_RHOPL</name>
<dbReference type="InterPro" id="IPR027266">
    <property type="entry name" value="TrmE/GcvT-like"/>
</dbReference>
<protein>
    <submittedName>
        <fullName evidence="4">Folate-binding protein YgfZ</fullName>
    </submittedName>
</protein>
<dbReference type="GO" id="GO:0016226">
    <property type="term" value="P:iron-sulfur cluster assembly"/>
    <property type="evidence" value="ECO:0007669"/>
    <property type="project" value="TreeGrafter"/>
</dbReference>
<dbReference type="InterPro" id="IPR017703">
    <property type="entry name" value="YgfZ/GCV_T_CS"/>
</dbReference>
<evidence type="ECO:0000313" key="4">
    <source>
        <dbReference type="EMBL" id="MBI5131028.1"/>
    </source>
</evidence>
<dbReference type="EMBL" id="JACRJB010000049">
    <property type="protein sequence ID" value="MBI5131028.1"/>
    <property type="molecule type" value="Genomic_DNA"/>
</dbReference>
<evidence type="ECO:0000259" key="3">
    <source>
        <dbReference type="Pfam" id="PF25455"/>
    </source>
</evidence>
<comment type="caution">
    <text evidence="4">The sequence shown here is derived from an EMBL/GenBank/DDBJ whole genome shotgun (WGS) entry which is preliminary data.</text>
</comment>
<dbReference type="InterPro" id="IPR045179">
    <property type="entry name" value="YgfZ/GcvT"/>
</dbReference>
<dbReference type="InterPro" id="IPR057460">
    <property type="entry name" value="CAF17_C"/>
</dbReference>
<gene>
    <name evidence="4" type="ORF">HZA66_16430</name>
</gene>
<feature type="domain" description="GCVT N-terminal" evidence="2">
    <location>
        <begin position="11"/>
        <end position="108"/>
    </location>
</feature>
<dbReference type="Gene3D" id="3.30.1360.120">
    <property type="entry name" value="Probable tRNA modification gtpase trme, domain 1"/>
    <property type="match status" value="2"/>
</dbReference>
<feature type="domain" description="CAF17 C-terminal" evidence="3">
    <location>
        <begin position="213"/>
        <end position="283"/>
    </location>
</feature>
<dbReference type="PIRSF" id="PIRSF006487">
    <property type="entry name" value="GcvT"/>
    <property type="match status" value="1"/>
</dbReference>
<dbReference type="InterPro" id="IPR006222">
    <property type="entry name" value="GCVT_N"/>
</dbReference>
<sequence>MKAAFLPDRGVIKISGADARHLLNGLVTTDLTLLKPGLGRFGALLTPQGKIVADFFITELAAEDDGGFLLDCPKALAEPLATKLKFYKLRAKVLIENLSDRLGVLALWDGAPAQPPEMGFADPRADQLGWRIVVPELLAGATAEALGATMLAAGDYEAHRIACGAPAGGVDFAYGDAFPHEANMDRMHGVDFGKGCYIGQEVVSRMHHRGTARTRIVRVLLDGASPQPGAEITAGDKSVGTMGSSADGRGLALLRIDRVADAREASLPLSAGDIALQLVDPEELKPAARKTVA</sequence>
<dbReference type="PANTHER" id="PTHR22602:SF0">
    <property type="entry name" value="TRANSFERASE CAF17, MITOCHONDRIAL-RELATED"/>
    <property type="match status" value="1"/>
</dbReference>